<name>A0ACA9MMX4_9GLOM</name>
<protein>
    <submittedName>
        <fullName evidence="1">14076_t:CDS:1</fullName>
    </submittedName>
</protein>
<feature type="non-terminal residue" evidence="1">
    <location>
        <position position="1"/>
    </location>
</feature>
<comment type="caution">
    <text evidence="1">The sequence shown here is derived from an EMBL/GenBank/DDBJ whole genome shotgun (WGS) entry which is preliminary data.</text>
</comment>
<evidence type="ECO:0000313" key="1">
    <source>
        <dbReference type="EMBL" id="CAG8598752.1"/>
    </source>
</evidence>
<dbReference type="Proteomes" id="UP000789920">
    <property type="component" value="Unassembled WGS sequence"/>
</dbReference>
<accession>A0ACA9MMX4</accession>
<keyword evidence="2" id="KW-1185">Reference proteome</keyword>
<organism evidence="1 2">
    <name type="scientific">Racocetra persica</name>
    <dbReference type="NCBI Taxonomy" id="160502"/>
    <lineage>
        <taxon>Eukaryota</taxon>
        <taxon>Fungi</taxon>
        <taxon>Fungi incertae sedis</taxon>
        <taxon>Mucoromycota</taxon>
        <taxon>Glomeromycotina</taxon>
        <taxon>Glomeromycetes</taxon>
        <taxon>Diversisporales</taxon>
        <taxon>Gigasporaceae</taxon>
        <taxon>Racocetra</taxon>
    </lineage>
</organism>
<sequence>LTGHLMIPARWCCRPENCDLPHFRFEERSALLTGRFVCVSNRSGFLYNEILRLRGHTVLSLLSQLFSVANNSYLLITDSYDFLIGVETLSIEAASLSNSYSSELNER</sequence>
<proteinExistence type="predicted"/>
<evidence type="ECO:0000313" key="2">
    <source>
        <dbReference type="Proteomes" id="UP000789920"/>
    </source>
</evidence>
<gene>
    <name evidence="1" type="ORF">RPERSI_LOCUS5829</name>
</gene>
<reference evidence="1" key="1">
    <citation type="submission" date="2021-06" db="EMBL/GenBank/DDBJ databases">
        <authorList>
            <person name="Kallberg Y."/>
            <person name="Tangrot J."/>
            <person name="Rosling A."/>
        </authorList>
    </citation>
    <scope>NUCLEOTIDE SEQUENCE</scope>
    <source>
        <strain evidence="1">MA461A</strain>
    </source>
</reference>
<dbReference type="EMBL" id="CAJVQC010008980">
    <property type="protein sequence ID" value="CAG8598752.1"/>
    <property type="molecule type" value="Genomic_DNA"/>
</dbReference>